<evidence type="ECO:0000313" key="2">
    <source>
        <dbReference type="EMBL" id="AUY25609.1"/>
    </source>
</evidence>
<evidence type="ECO:0000313" key="3">
    <source>
        <dbReference type="Proteomes" id="UP000237673"/>
    </source>
</evidence>
<keyword evidence="1" id="KW-0472">Membrane</keyword>
<proteinExistence type="predicted"/>
<dbReference type="RefSeq" id="WP_084970518.1">
    <property type="nucleotide sequence ID" value="NZ_CP026378.1"/>
</dbReference>
<keyword evidence="1" id="KW-1133">Transmembrane helix</keyword>
<sequence length="68" mass="7745">MKFNLSFKLKMTFGFNKSTALPKTELSNVSEQVDGNKKRWLMTALVASIPLVKLLTIALKLLYVWLNT</sequence>
<gene>
    <name evidence="2" type="ORF">C2E16_12265</name>
</gene>
<reference evidence="2 3" key="1">
    <citation type="submission" date="2018-01" db="EMBL/GenBank/DDBJ databases">
        <title>Complete and assembled Genome of Pantoea calida DSM22759T.</title>
        <authorList>
            <person name="Stevens M.J.A."/>
            <person name="Zurfluh K."/>
            <person name="Stephan R."/>
        </authorList>
    </citation>
    <scope>NUCLEOTIDE SEQUENCE [LARGE SCALE GENOMIC DNA]</scope>
    <source>
        <strain evidence="2 3">DSM 22759</strain>
    </source>
</reference>
<keyword evidence="3" id="KW-1185">Reference proteome</keyword>
<evidence type="ECO:0000256" key="1">
    <source>
        <dbReference type="SAM" id="Phobius"/>
    </source>
</evidence>
<organism evidence="2 3">
    <name type="scientific">Mixta calida</name>
    <dbReference type="NCBI Taxonomy" id="665913"/>
    <lineage>
        <taxon>Bacteria</taxon>
        <taxon>Pseudomonadati</taxon>
        <taxon>Pseudomonadota</taxon>
        <taxon>Gammaproteobacteria</taxon>
        <taxon>Enterobacterales</taxon>
        <taxon>Erwiniaceae</taxon>
        <taxon>Mixta</taxon>
    </lineage>
</organism>
<name>A0ABN5HAD2_9GAMM</name>
<protein>
    <submittedName>
        <fullName evidence="2">Uncharacterized protein</fullName>
    </submittedName>
</protein>
<feature type="transmembrane region" description="Helical" evidence="1">
    <location>
        <begin position="40"/>
        <end position="66"/>
    </location>
</feature>
<dbReference type="Proteomes" id="UP000237673">
    <property type="component" value="Chromosome"/>
</dbReference>
<accession>A0ABN5HAD2</accession>
<dbReference type="EMBL" id="CP026378">
    <property type="protein sequence ID" value="AUY25609.1"/>
    <property type="molecule type" value="Genomic_DNA"/>
</dbReference>
<keyword evidence="1" id="KW-0812">Transmembrane</keyword>